<name>A0A4S8PCN0_9ACTN</name>
<dbReference type="Proteomes" id="UP000305792">
    <property type="component" value="Unassembled WGS sequence"/>
</dbReference>
<proteinExistence type="predicted"/>
<reference evidence="1 2" key="1">
    <citation type="journal article" date="2018" name="Int. J. Syst. Evol. Microbiol.">
        <title>Glycomyces paridis sp. nov., isolated from the medicinal plant Paris polyphylla.</title>
        <authorList>
            <person name="Fang X.M."/>
            <person name="Bai J.L."/>
            <person name="Su J."/>
            <person name="Zhao L.L."/>
            <person name="Liu H.Y."/>
            <person name="Ma B.P."/>
            <person name="Zhang Y.Q."/>
            <person name="Yu L.Y."/>
        </authorList>
    </citation>
    <scope>NUCLEOTIDE SEQUENCE [LARGE SCALE GENOMIC DNA]</scope>
    <source>
        <strain evidence="1 2">CPCC 204357</strain>
    </source>
</reference>
<sequence length="128" mass="15122">MSERFTDEQRFELWRAFAGGDTPQYFSGFQDQHWTAGVDRLADVLAPMLDGEYEKIRNENKRLRTELEEARGRLKWADVAAVESKRTFDQYDEDRAAWIVHRDRMTDEILDLRDQVKALKAKDVTHET</sequence>
<accession>A0A4S8PCN0</accession>
<organism evidence="1 2">
    <name type="scientific">Glycomyces paridis</name>
    <dbReference type="NCBI Taxonomy" id="2126555"/>
    <lineage>
        <taxon>Bacteria</taxon>
        <taxon>Bacillati</taxon>
        <taxon>Actinomycetota</taxon>
        <taxon>Actinomycetes</taxon>
        <taxon>Glycomycetales</taxon>
        <taxon>Glycomycetaceae</taxon>
        <taxon>Glycomyces</taxon>
    </lineage>
</organism>
<dbReference type="EMBL" id="STGX01000016">
    <property type="protein sequence ID" value="THV25999.1"/>
    <property type="molecule type" value="Genomic_DNA"/>
</dbReference>
<evidence type="ECO:0000313" key="1">
    <source>
        <dbReference type="EMBL" id="THV25999.1"/>
    </source>
</evidence>
<evidence type="ECO:0000313" key="2">
    <source>
        <dbReference type="Proteomes" id="UP000305792"/>
    </source>
</evidence>
<protein>
    <submittedName>
        <fullName evidence="1">Uncharacterized protein</fullName>
    </submittedName>
</protein>
<dbReference type="RefSeq" id="WP_136531447.1">
    <property type="nucleotide sequence ID" value="NZ_STGX01000016.1"/>
</dbReference>
<comment type="caution">
    <text evidence="1">The sequence shown here is derived from an EMBL/GenBank/DDBJ whole genome shotgun (WGS) entry which is preliminary data.</text>
</comment>
<gene>
    <name evidence="1" type="ORF">E9998_19895</name>
</gene>
<dbReference type="AlphaFoldDB" id="A0A4S8PCN0"/>
<keyword evidence="2" id="KW-1185">Reference proteome</keyword>